<sequence>MKRFLIVFFVFLGIIVLAAAGGIFYLYTQWPPSRVFALANDFLEKNYYLRLETSRAEIDWLRGLSLQNPKLVDRDGTVLLEANEITATYDLLGLFQKTLRFSRLTIRGLYTTSKNIEGIVKRFSSSGKKSSSASFGFEIRQMVFVDSQVVYNSIPVNINVTWNLGSLGSTASYNGSLVSMYGKASFQGRGKTIGFSLEDFNVAKFFPALNDIFIQKVGGDLFLQGNQWAIKGSSLTVLFQSNSVSSPRYTVLYDTKKQTVLISDTRVKYGSSELFISNLFYSLPQKMAYGVFENVLLQLQDVAPGGEGSIEGNLRFRYEMQEVSQLDGNLTLNNVKYGPLMAKGDFTIDGFTLNGNATVTIGNNMFEVQASPIGRQGLSLVISADRVDLKDLMLQKWPQTKSKSSSSGGNLPLEKIVESLPLAVEVKIPAVVYDAIAFDDLSFSLQPRVRSWVIEKMGFDFLRGQVRGQAVIAGEYIRGNLSFSDIKLHELNETLLKEGRSIYGTLRGSIEYQLPLTNLLAGYMSMNFVVDKPELRGFVLQNQISELLYNLPLERLSFDSITVSGEMREKRLFLRNLLLDSYDIQVSAPTTLAFEKQLVDTEITLSVSKDYLSGLPNVAQLFTAGYSEGNRLVFRLKVTNTLEKPKVVLLPSRGQ</sequence>
<dbReference type="KEGG" id="taqu:KDW03_02320"/>
<gene>
    <name evidence="1" type="ORF">KDW03_02320</name>
</gene>
<proteinExistence type="predicted"/>
<keyword evidence="2" id="KW-1185">Reference proteome</keyword>
<accession>A0AAX3BEK9</accession>
<dbReference type="RefSeq" id="WP_271435787.1">
    <property type="nucleotide sequence ID" value="NZ_CP073355.1"/>
</dbReference>
<dbReference type="EMBL" id="CP073355">
    <property type="protein sequence ID" value="URA10661.1"/>
    <property type="molecule type" value="Genomic_DNA"/>
</dbReference>
<dbReference type="Proteomes" id="UP001056539">
    <property type="component" value="Chromosome"/>
</dbReference>
<protein>
    <recommendedName>
        <fullName evidence="3">AsmA-like C-terminal domain-containing protein</fullName>
    </recommendedName>
</protein>
<dbReference type="AlphaFoldDB" id="A0AAX3BEK9"/>
<evidence type="ECO:0000313" key="2">
    <source>
        <dbReference type="Proteomes" id="UP001056539"/>
    </source>
</evidence>
<evidence type="ECO:0000313" key="1">
    <source>
        <dbReference type="EMBL" id="URA10661.1"/>
    </source>
</evidence>
<name>A0AAX3BEK9_9SPIR</name>
<reference evidence="1" key="2">
    <citation type="submission" date="2022-06" db="EMBL/GenBank/DDBJ databases">
        <title>Thermospira aquatica gen. nov., sp. nov.</title>
        <authorList>
            <person name="Ben Ali Gam Z."/>
            <person name="Labat M."/>
        </authorList>
    </citation>
    <scope>NUCLEOTIDE SEQUENCE</scope>
    <source>
        <strain evidence="1">F1F22</strain>
    </source>
</reference>
<evidence type="ECO:0008006" key="3">
    <source>
        <dbReference type="Google" id="ProtNLM"/>
    </source>
</evidence>
<organism evidence="1 2">
    <name type="scientific">Thermospira aquatica</name>
    <dbReference type="NCBI Taxonomy" id="2828656"/>
    <lineage>
        <taxon>Bacteria</taxon>
        <taxon>Pseudomonadati</taxon>
        <taxon>Spirochaetota</taxon>
        <taxon>Spirochaetia</taxon>
        <taxon>Brevinematales</taxon>
        <taxon>Thermospiraceae</taxon>
        <taxon>Thermospira</taxon>
    </lineage>
</organism>
<reference evidence="1" key="1">
    <citation type="submission" date="2021-04" db="EMBL/GenBank/DDBJ databases">
        <authorList>
            <person name="Postec A."/>
        </authorList>
    </citation>
    <scope>NUCLEOTIDE SEQUENCE</scope>
    <source>
        <strain evidence="1">F1F22</strain>
    </source>
</reference>